<comment type="caution">
    <text evidence="5">The sequence shown here is derived from an EMBL/GenBank/DDBJ whole genome shotgun (WGS) entry which is preliminary data.</text>
</comment>
<reference evidence="5 6" key="1">
    <citation type="submission" date="2022-03" db="EMBL/GenBank/DDBJ databases">
        <authorList>
            <person name="Macdonald S."/>
            <person name="Ahmed S."/>
            <person name="Newling K."/>
        </authorList>
    </citation>
    <scope>NUCLEOTIDE SEQUENCE [LARGE SCALE GENOMIC DNA]</scope>
</reference>
<feature type="domain" description="RRM" evidence="4">
    <location>
        <begin position="76"/>
        <end position="120"/>
    </location>
</feature>
<dbReference type="InterPro" id="IPR035979">
    <property type="entry name" value="RBD_domain_sf"/>
</dbReference>
<evidence type="ECO:0000256" key="2">
    <source>
        <dbReference type="ARBA" id="ARBA00022884"/>
    </source>
</evidence>
<dbReference type="PANTHER" id="PTHR24012">
    <property type="entry name" value="RNA BINDING PROTEIN"/>
    <property type="match status" value="1"/>
</dbReference>
<evidence type="ECO:0000256" key="3">
    <source>
        <dbReference type="PROSITE-ProRule" id="PRU00176"/>
    </source>
</evidence>
<dbReference type="Gene3D" id="3.30.70.330">
    <property type="match status" value="1"/>
</dbReference>
<proteinExistence type="predicted"/>
<gene>
    <name evidence="5" type="ORF">ERUC_LOCUS34780</name>
</gene>
<name>A0ABC8LFI3_ERUVS</name>
<protein>
    <recommendedName>
        <fullName evidence="4">RRM domain-containing protein</fullName>
    </recommendedName>
</protein>
<dbReference type="AlphaFoldDB" id="A0ABC8LFI3"/>
<dbReference type="PROSITE" id="PS50102">
    <property type="entry name" value="RRM"/>
    <property type="match status" value="1"/>
</dbReference>
<dbReference type="GO" id="GO:0003723">
    <property type="term" value="F:RNA binding"/>
    <property type="evidence" value="ECO:0007669"/>
    <property type="project" value="UniProtKB-UniRule"/>
</dbReference>
<dbReference type="InterPro" id="IPR000504">
    <property type="entry name" value="RRM_dom"/>
</dbReference>
<dbReference type="EMBL" id="CAKOAT010550709">
    <property type="protein sequence ID" value="CAH8382297.1"/>
    <property type="molecule type" value="Genomic_DNA"/>
</dbReference>
<evidence type="ECO:0000313" key="6">
    <source>
        <dbReference type="Proteomes" id="UP001642260"/>
    </source>
</evidence>
<dbReference type="SUPFAM" id="SSF54928">
    <property type="entry name" value="RNA-binding domain, RBD"/>
    <property type="match status" value="1"/>
</dbReference>
<keyword evidence="1" id="KW-0677">Repeat</keyword>
<organism evidence="5 6">
    <name type="scientific">Eruca vesicaria subsp. sativa</name>
    <name type="common">Garden rocket</name>
    <name type="synonym">Eruca sativa</name>
    <dbReference type="NCBI Taxonomy" id="29727"/>
    <lineage>
        <taxon>Eukaryota</taxon>
        <taxon>Viridiplantae</taxon>
        <taxon>Streptophyta</taxon>
        <taxon>Embryophyta</taxon>
        <taxon>Tracheophyta</taxon>
        <taxon>Spermatophyta</taxon>
        <taxon>Magnoliopsida</taxon>
        <taxon>eudicotyledons</taxon>
        <taxon>Gunneridae</taxon>
        <taxon>Pentapetalae</taxon>
        <taxon>rosids</taxon>
        <taxon>malvids</taxon>
        <taxon>Brassicales</taxon>
        <taxon>Brassicaceae</taxon>
        <taxon>Brassiceae</taxon>
        <taxon>Eruca</taxon>
    </lineage>
</organism>
<evidence type="ECO:0000259" key="4">
    <source>
        <dbReference type="PROSITE" id="PS50102"/>
    </source>
</evidence>
<keyword evidence="6" id="KW-1185">Reference proteome</keyword>
<dbReference type="Proteomes" id="UP001642260">
    <property type="component" value="Unassembled WGS sequence"/>
</dbReference>
<evidence type="ECO:0000256" key="1">
    <source>
        <dbReference type="ARBA" id="ARBA00022737"/>
    </source>
</evidence>
<dbReference type="InterPro" id="IPR012677">
    <property type="entry name" value="Nucleotide-bd_a/b_plait_sf"/>
</dbReference>
<evidence type="ECO:0000313" key="5">
    <source>
        <dbReference type="EMBL" id="CAH8382297.1"/>
    </source>
</evidence>
<keyword evidence="2 3" id="KW-0694">RNA-binding</keyword>
<accession>A0ABC8LFI3</accession>
<sequence length="157" mass="17412">MAQFHSLPPDCNFTLLGLGSVSGAVVMIDGDGRSRKKFDDKEWYVGKAQKKSEREVELSRRYEQGARETGNSFDGLNLYVKNLDDTVTDEKLRELFAEFGTITSCKGSLVQFSGSKEIQNDAGDCRDILVFNTYDVTNLSTFLGFCCLFADVFTVGG</sequence>
<dbReference type="Pfam" id="PF00076">
    <property type="entry name" value="RRM_1"/>
    <property type="match status" value="1"/>
</dbReference>